<dbReference type="GO" id="GO:0005886">
    <property type="term" value="C:plasma membrane"/>
    <property type="evidence" value="ECO:0007669"/>
    <property type="project" value="UniProtKB-SubCell"/>
</dbReference>
<proteinExistence type="predicted"/>
<dbReference type="PANTHER" id="PTHR30482">
    <property type="entry name" value="HIGH-AFFINITY BRANCHED-CHAIN AMINO ACID TRANSPORT SYSTEM PERMEASE"/>
    <property type="match status" value="1"/>
</dbReference>
<feature type="transmembrane region" description="Helical" evidence="7">
    <location>
        <begin position="18"/>
        <end position="36"/>
    </location>
</feature>
<comment type="caution">
    <text evidence="8">The sequence shown here is derived from an EMBL/GenBank/DDBJ whole genome shotgun (WGS) entry which is preliminary data.</text>
</comment>
<keyword evidence="3 7" id="KW-0812">Transmembrane</keyword>
<dbReference type="Pfam" id="PF02653">
    <property type="entry name" value="BPD_transp_2"/>
    <property type="match status" value="1"/>
</dbReference>
<name>A0A930YIJ6_9ACTN</name>
<comment type="subcellular location">
    <subcellularLocation>
        <location evidence="1">Cell membrane</location>
        <topology evidence="1">Multi-pass membrane protein</topology>
    </subcellularLocation>
</comment>
<feature type="transmembrane region" description="Helical" evidence="7">
    <location>
        <begin position="126"/>
        <end position="143"/>
    </location>
</feature>
<protein>
    <submittedName>
        <fullName evidence="8">Branched-chain amino acid ABC transporter permease</fullName>
    </submittedName>
</protein>
<feature type="transmembrane region" description="Helical" evidence="7">
    <location>
        <begin position="252"/>
        <end position="273"/>
    </location>
</feature>
<feature type="transmembrane region" description="Helical" evidence="7">
    <location>
        <begin position="214"/>
        <end position="240"/>
    </location>
</feature>
<evidence type="ECO:0000256" key="6">
    <source>
        <dbReference type="SAM" id="MobiDB-lite"/>
    </source>
</evidence>
<dbReference type="PANTHER" id="PTHR30482:SF17">
    <property type="entry name" value="ABC TRANSPORTER ATP-BINDING PROTEIN"/>
    <property type="match status" value="1"/>
</dbReference>
<dbReference type="AlphaFoldDB" id="A0A930YIJ6"/>
<feature type="region of interest" description="Disordered" evidence="6">
    <location>
        <begin position="333"/>
        <end position="358"/>
    </location>
</feature>
<keyword evidence="4 7" id="KW-1133">Transmembrane helix</keyword>
<keyword evidence="2" id="KW-1003">Cell membrane</keyword>
<evidence type="ECO:0000313" key="8">
    <source>
        <dbReference type="EMBL" id="MBF4769781.1"/>
    </source>
</evidence>
<organism evidence="8 9">
    <name type="scientific">Nocardioides agariphilus</name>
    <dbReference type="NCBI Taxonomy" id="433664"/>
    <lineage>
        <taxon>Bacteria</taxon>
        <taxon>Bacillati</taxon>
        <taxon>Actinomycetota</taxon>
        <taxon>Actinomycetes</taxon>
        <taxon>Propionibacteriales</taxon>
        <taxon>Nocardioidaceae</taxon>
        <taxon>Nocardioides</taxon>
    </lineage>
</organism>
<evidence type="ECO:0000256" key="2">
    <source>
        <dbReference type="ARBA" id="ARBA00022475"/>
    </source>
</evidence>
<feature type="compositionally biased region" description="Basic and acidic residues" evidence="6">
    <location>
        <begin position="341"/>
        <end position="350"/>
    </location>
</feature>
<dbReference type="InterPro" id="IPR043428">
    <property type="entry name" value="LivM-like"/>
</dbReference>
<evidence type="ECO:0000256" key="3">
    <source>
        <dbReference type="ARBA" id="ARBA00022692"/>
    </source>
</evidence>
<keyword evidence="5 7" id="KW-0472">Membrane</keyword>
<feature type="transmembrane region" description="Helical" evidence="7">
    <location>
        <begin position="301"/>
        <end position="322"/>
    </location>
</feature>
<dbReference type="InterPro" id="IPR001851">
    <property type="entry name" value="ABC_transp_permease"/>
</dbReference>
<accession>A0A930YIJ6</accession>
<evidence type="ECO:0000256" key="1">
    <source>
        <dbReference type="ARBA" id="ARBA00004651"/>
    </source>
</evidence>
<keyword evidence="9" id="KW-1185">Reference proteome</keyword>
<dbReference type="CDD" id="cd06581">
    <property type="entry name" value="TM_PBP1_LivM_like"/>
    <property type="match status" value="1"/>
</dbReference>
<evidence type="ECO:0000313" key="9">
    <source>
        <dbReference type="Proteomes" id="UP000660668"/>
    </source>
</evidence>
<feature type="transmembrane region" description="Helical" evidence="7">
    <location>
        <begin position="98"/>
        <end position="120"/>
    </location>
</feature>
<evidence type="ECO:0000256" key="4">
    <source>
        <dbReference type="ARBA" id="ARBA00022989"/>
    </source>
</evidence>
<feature type="transmembrane region" description="Helical" evidence="7">
    <location>
        <begin position="174"/>
        <end position="194"/>
    </location>
</feature>
<feature type="transmembrane region" description="Helical" evidence="7">
    <location>
        <begin position="48"/>
        <end position="68"/>
    </location>
</feature>
<reference evidence="8" key="1">
    <citation type="submission" date="2020-11" db="EMBL/GenBank/DDBJ databases">
        <title>Nocardioides cynanchi sp. nov., isolated from soil of rhizosphere of Cynanchum wilfordii.</title>
        <authorList>
            <person name="Lee J.-S."/>
            <person name="Suh M.K."/>
            <person name="Kim J.-S."/>
        </authorList>
    </citation>
    <scope>NUCLEOTIDE SEQUENCE</scope>
    <source>
        <strain evidence="8">KCTC 19276</strain>
    </source>
</reference>
<gene>
    <name evidence="8" type="ORF">ISU10_18585</name>
</gene>
<dbReference type="EMBL" id="JADKPO010000031">
    <property type="protein sequence ID" value="MBF4769781.1"/>
    <property type="molecule type" value="Genomic_DNA"/>
</dbReference>
<dbReference type="Proteomes" id="UP000660668">
    <property type="component" value="Unassembled WGS sequence"/>
</dbReference>
<feature type="transmembrane region" description="Helical" evidence="7">
    <location>
        <begin position="74"/>
        <end position="91"/>
    </location>
</feature>
<dbReference type="RefSeq" id="WP_194697923.1">
    <property type="nucleotide sequence ID" value="NZ_JADKPO010000031.1"/>
</dbReference>
<evidence type="ECO:0000256" key="5">
    <source>
        <dbReference type="ARBA" id="ARBA00023136"/>
    </source>
</evidence>
<sequence length="358" mass="37668">MSRPVVPSRWWAHPGESLWVRMVLIVVVAGLYVAWIDNVGVNTGLGSVLMLIIPGALFALAMGVSYGWCGLVTFGQGAFFSMGGFTAALLREKELSPLSVVVLGGVVGGFAAWVFAALVLRRSTSLWFAMLTLAFGQFLFEYGNKSSHFGGPDGIAGIPRGSVFGQDLLMQWPFTIYSLIVATVVMLVLAVVYVSGFGMVGRAARLNSQRAEALGLNVVMIQVTMFGVSGAVAGVAGVLLAQQQSFFSTGYLGLQFAGAAIVAAMIGGVNSYWGPLIGFTILALAQNQLAGSTLGSVGWDLVLGVGVVIIVLLAPDGLMGGLDSARRSLGRRMTRRARVDRRRESSEPRAPEAVGEGS</sequence>
<dbReference type="GO" id="GO:0015658">
    <property type="term" value="F:branched-chain amino acid transmembrane transporter activity"/>
    <property type="evidence" value="ECO:0007669"/>
    <property type="project" value="InterPro"/>
</dbReference>
<evidence type="ECO:0000256" key="7">
    <source>
        <dbReference type="SAM" id="Phobius"/>
    </source>
</evidence>